<sequence length="179" mass="19844">MNSLNLIRNAFQFAERDVRTAIGGDGEVWFCAKDVYEVLGIVWKGASGSLKNIPEEWRGICYCQTRGGGQEVIFISEPAVYQTIFASRKPEAQAFAGWVCKEVLPSIRKQGFFGTVPGPQRAAYSRQIAKLTQQLVGTKDAFARQLLIAELRDLCSLVGRPMPDLALLGKDHQQLPLEV</sequence>
<proteinExistence type="predicted"/>
<keyword evidence="3" id="KW-1185">Reference proteome</keyword>
<dbReference type="PANTHER" id="PTHR36180">
    <property type="entry name" value="DNA-BINDING PROTEIN-RELATED-RELATED"/>
    <property type="match status" value="1"/>
</dbReference>
<dbReference type="Pfam" id="PF02498">
    <property type="entry name" value="Bro-N"/>
    <property type="match status" value="1"/>
</dbReference>
<gene>
    <name evidence="2" type="ORF">OMP44_09190</name>
</gene>
<dbReference type="PANTHER" id="PTHR36180:SF2">
    <property type="entry name" value="BRO FAMILY PROTEIN"/>
    <property type="match status" value="1"/>
</dbReference>
<dbReference type="InterPro" id="IPR003497">
    <property type="entry name" value="BRO_N_domain"/>
</dbReference>
<dbReference type="Proteomes" id="UP001157461">
    <property type="component" value="Unassembled WGS sequence"/>
</dbReference>
<feature type="domain" description="Bro-N" evidence="1">
    <location>
        <begin position="4"/>
        <end position="111"/>
    </location>
</feature>
<protein>
    <submittedName>
        <fullName evidence="2">BRO family protein</fullName>
    </submittedName>
</protein>
<organism evidence="2 3">
    <name type="scientific">Pseudomonas flavocrustae</name>
    <dbReference type="NCBI Taxonomy" id="2991719"/>
    <lineage>
        <taxon>Bacteria</taxon>
        <taxon>Pseudomonadati</taxon>
        <taxon>Pseudomonadota</taxon>
        <taxon>Gammaproteobacteria</taxon>
        <taxon>Pseudomonadales</taxon>
        <taxon>Pseudomonadaceae</taxon>
        <taxon>Pseudomonas</taxon>
    </lineage>
</organism>
<reference evidence="2 3" key="1">
    <citation type="submission" date="2022-10" db="EMBL/GenBank/DDBJ databases">
        <title>A novel Pseudomonas species, isolated from Passiflora incarnata leaves.</title>
        <authorList>
            <person name="Cueva-Yesquen L.G."/>
            <person name="Fantinatti-Garboggini F."/>
        </authorList>
    </citation>
    <scope>NUCLEOTIDE SEQUENCE [LARGE SCALE GENOMIC DNA]</scope>
    <source>
        <strain evidence="2 3">CBMAI 2609</strain>
    </source>
</reference>
<dbReference type="EMBL" id="JAPDIQ010000003">
    <property type="protein sequence ID" value="MDH4763070.1"/>
    <property type="molecule type" value="Genomic_DNA"/>
</dbReference>
<accession>A0ABT6IHN8</accession>
<evidence type="ECO:0000313" key="3">
    <source>
        <dbReference type="Proteomes" id="UP001157461"/>
    </source>
</evidence>
<dbReference type="RefSeq" id="WP_280307469.1">
    <property type="nucleotide sequence ID" value="NZ_JAPDIQ010000003.1"/>
</dbReference>
<evidence type="ECO:0000259" key="1">
    <source>
        <dbReference type="PROSITE" id="PS51750"/>
    </source>
</evidence>
<dbReference type="SMART" id="SM01040">
    <property type="entry name" value="Bro-N"/>
    <property type="match status" value="1"/>
</dbReference>
<dbReference type="PROSITE" id="PS51750">
    <property type="entry name" value="BRO_N"/>
    <property type="match status" value="1"/>
</dbReference>
<evidence type="ECO:0000313" key="2">
    <source>
        <dbReference type="EMBL" id="MDH4763070.1"/>
    </source>
</evidence>
<name>A0ABT6IHN8_9PSED</name>
<comment type="caution">
    <text evidence="2">The sequence shown here is derived from an EMBL/GenBank/DDBJ whole genome shotgun (WGS) entry which is preliminary data.</text>
</comment>